<evidence type="ECO:0000313" key="2">
    <source>
        <dbReference type="EMBL" id="KIM50805.1"/>
    </source>
</evidence>
<dbReference type="InterPro" id="IPR045341">
    <property type="entry name" value="DUF6532"/>
</dbReference>
<protein>
    <recommendedName>
        <fullName evidence="1">DUF6532 domain-containing protein</fullName>
    </recommendedName>
</protein>
<gene>
    <name evidence="2" type="ORF">SCLCIDRAFT_33977</name>
</gene>
<accession>A0A0C3CQE1</accession>
<feature type="domain" description="DUF6532" evidence="1">
    <location>
        <begin position="3"/>
        <end position="89"/>
    </location>
</feature>
<name>A0A0C3CQE1_9AGAM</name>
<dbReference type="Proteomes" id="UP000053989">
    <property type="component" value="Unassembled WGS sequence"/>
</dbReference>
<reference evidence="3" key="2">
    <citation type="submission" date="2015-01" db="EMBL/GenBank/DDBJ databases">
        <title>Evolutionary Origins and Diversification of the Mycorrhizal Mutualists.</title>
        <authorList>
            <consortium name="DOE Joint Genome Institute"/>
            <consortium name="Mycorrhizal Genomics Consortium"/>
            <person name="Kohler A."/>
            <person name="Kuo A."/>
            <person name="Nagy L.G."/>
            <person name="Floudas D."/>
            <person name="Copeland A."/>
            <person name="Barry K.W."/>
            <person name="Cichocki N."/>
            <person name="Veneault-Fourrey C."/>
            <person name="LaButti K."/>
            <person name="Lindquist E.A."/>
            <person name="Lipzen A."/>
            <person name="Lundell T."/>
            <person name="Morin E."/>
            <person name="Murat C."/>
            <person name="Riley R."/>
            <person name="Ohm R."/>
            <person name="Sun H."/>
            <person name="Tunlid A."/>
            <person name="Henrissat B."/>
            <person name="Grigoriev I.V."/>
            <person name="Hibbett D.S."/>
            <person name="Martin F."/>
        </authorList>
    </citation>
    <scope>NUCLEOTIDE SEQUENCE [LARGE SCALE GENOMIC DNA]</scope>
    <source>
        <strain evidence="3">Foug A</strain>
    </source>
</reference>
<dbReference type="Pfam" id="PF20149">
    <property type="entry name" value="DUF6532"/>
    <property type="match status" value="1"/>
</dbReference>
<dbReference type="OrthoDB" id="2790754at2759"/>
<proteinExistence type="predicted"/>
<dbReference type="InParanoid" id="A0A0C3CQE1"/>
<keyword evidence="3" id="KW-1185">Reference proteome</keyword>
<sequence>MTCDEDKPWQNAIIGDLIKAQWWGPKGDAKRLGSSKDNVYLSVPIPMLALVACAVECTLTGLGLRHNFDFNDAQYRNKWLNYVELLGEFQQKSPSYISKVTRKIQECTGCYIEHSSSPSKIRHNYNFEALEESAKEGGEGSH</sequence>
<reference evidence="2 3" key="1">
    <citation type="submission" date="2014-04" db="EMBL/GenBank/DDBJ databases">
        <authorList>
            <consortium name="DOE Joint Genome Institute"/>
            <person name="Kuo A."/>
            <person name="Kohler A."/>
            <person name="Nagy L.G."/>
            <person name="Floudas D."/>
            <person name="Copeland A."/>
            <person name="Barry K.W."/>
            <person name="Cichocki N."/>
            <person name="Veneault-Fourrey C."/>
            <person name="LaButti K."/>
            <person name="Lindquist E.A."/>
            <person name="Lipzen A."/>
            <person name="Lundell T."/>
            <person name="Morin E."/>
            <person name="Murat C."/>
            <person name="Sun H."/>
            <person name="Tunlid A."/>
            <person name="Henrissat B."/>
            <person name="Grigoriev I.V."/>
            <person name="Hibbett D.S."/>
            <person name="Martin F."/>
            <person name="Nordberg H.P."/>
            <person name="Cantor M.N."/>
            <person name="Hua S.X."/>
        </authorList>
    </citation>
    <scope>NUCLEOTIDE SEQUENCE [LARGE SCALE GENOMIC DNA]</scope>
    <source>
        <strain evidence="2 3">Foug A</strain>
    </source>
</reference>
<evidence type="ECO:0000259" key="1">
    <source>
        <dbReference type="Pfam" id="PF20149"/>
    </source>
</evidence>
<evidence type="ECO:0000313" key="3">
    <source>
        <dbReference type="Proteomes" id="UP000053989"/>
    </source>
</evidence>
<dbReference type="EMBL" id="KN822326">
    <property type="protein sequence ID" value="KIM50805.1"/>
    <property type="molecule type" value="Genomic_DNA"/>
</dbReference>
<dbReference type="HOGENOM" id="CLU_1836323_0_0_1"/>
<dbReference type="AlphaFoldDB" id="A0A0C3CQE1"/>
<organism evidence="2 3">
    <name type="scientific">Scleroderma citrinum Foug A</name>
    <dbReference type="NCBI Taxonomy" id="1036808"/>
    <lineage>
        <taxon>Eukaryota</taxon>
        <taxon>Fungi</taxon>
        <taxon>Dikarya</taxon>
        <taxon>Basidiomycota</taxon>
        <taxon>Agaricomycotina</taxon>
        <taxon>Agaricomycetes</taxon>
        <taxon>Agaricomycetidae</taxon>
        <taxon>Boletales</taxon>
        <taxon>Sclerodermatineae</taxon>
        <taxon>Sclerodermataceae</taxon>
        <taxon>Scleroderma</taxon>
    </lineage>
</organism>